<sequence length="140" mass="16180">MMAMKVMRKKRRPRKYRMRKDRLRVLFAPFVKRFSKSSSSSPSASTQCLASSARHIDLVDVHSQKLPSMEELRATFSRKTLSIAPVVIIASKTNYFLCAYLRSLNAYNGSFYSWKFSFSKSQLRSISTQDPAWTRGPMRP</sequence>
<keyword evidence="2" id="KW-1185">Reference proteome</keyword>
<name>A0A8K0DWM0_9ROSA</name>
<evidence type="ECO:0000313" key="1">
    <source>
        <dbReference type="EMBL" id="KAF3432547.1"/>
    </source>
</evidence>
<dbReference type="AlphaFoldDB" id="A0A8K0DWM0"/>
<gene>
    <name evidence="1" type="ORF">FNV43_RR27287</name>
</gene>
<accession>A0A8K0DWM0</accession>
<proteinExistence type="predicted"/>
<evidence type="ECO:0000313" key="2">
    <source>
        <dbReference type="Proteomes" id="UP000796880"/>
    </source>
</evidence>
<dbReference type="EMBL" id="VOIH02000012">
    <property type="protein sequence ID" value="KAF3432547.1"/>
    <property type="molecule type" value="Genomic_DNA"/>
</dbReference>
<dbReference type="Proteomes" id="UP000796880">
    <property type="component" value="Unassembled WGS sequence"/>
</dbReference>
<reference evidence="1" key="1">
    <citation type="submission" date="2020-03" db="EMBL/GenBank/DDBJ databases">
        <title>A high-quality chromosome-level genome assembly of a woody plant with both climbing and erect habits, Rhamnella rubrinervis.</title>
        <authorList>
            <person name="Lu Z."/>
            <person name="Yang Y."/>
            <person name="Zhu X."/>
            <person name="Sun Y."/>
        </authorList>
    </citation>
    <scope>NUCLEOTIDE SEQUENCE</scope>
    <source>
        <strain evidence="1">BYM</strain>
        <tissue evidence="1">Leaf</tissue>
    </source>
</reference>
<protein>
    <submittedName>
        <fullName evidence="1">Uncharacterized protein</fullName>
    </submittedName>
</protein>
<comment type="caution">
    <text evidence="1">The sequence shown here is derived from an EMBL/GenBank/DDBJ whole genome shotgun (WGS) entry which is preliminary data.</text>
</comment>
<organism evidence="1 2">
    <name type="scientific">Rhamnella rubrinervis</name>
    <dbReference type="NCBI Taxonomy" id="2594499"/>
    <lineage>
        <taxon>Eukaryota</taxon>
        <taxon>Viridiplantae</taxon>
        <taxon>Streptophyta</taxon>
        <taxon>Embryophyta</taxon>
        <taxon>Tracheophyta</taxon>
        <taxon>Spermatophyta</taxon>
        <taxon>Magnoliopsida</taxon>
        <taxon>eudicotyledons</taxon>
        <taxon>Gunneridae</taxon>
        <taxon>Pentapetalae</taxon>
        <taxon>rosids</taxon>
        <taxon>fabids</taxon>
        <taxon>Rosales</taxon>
        <taxon>Rhamnaceae</taxon>
        <taxon>rhamnoid group</taxon>
        <taxon>Rhamneae</taxon>
        <taxon>Rhamnella</taxon>
    </lineage>
</organism>